<dbReference type="OrthoDB" id="6599997at2759"/>
<keyword evidence="3" id="KW-1185">Reference proteome</keyword>
<keyword evidence="1" id="KW-0812">Transmembrane</keyword>
<comment type="caution">
    <text evidence="2">The sequence shown here is derived from an EMBL/GenBank/DDBJ whole genome shotgun (WGS) entry which is preliminary data.</text>
</comment>
<gene>
    <name evidence="2" type="ORF">FWK35_00027925</name>
</gene>
<dbReference type="AlphaFoldDB" id="A0A6G0W070"/>
<proteinExistence type="predicted"/>
<protein>
    <submittedName>
        <fullName evidence="2">MATH and LRR domain-containing protein PFE0570w</fullName>
    </submittedName>
</protein>
<keyword evidence="1" id="KW-0472">Membrane</keyword>
<dbReference type="Proteomes" id="UP000478052">
    <property type="component" value="Unassembled WGS sequence"/>
</dbReference>
<evidence type="ECO:0000313" key="3">
    <source>
        <dbReference type="Proteomes" id="UP000478052"/>
    </source>
</evidence>
<evidence type="ECO:0000256" key="1">
    <source>
        <dbReference type="SAM" id="Phobius"/>
    </source>
</evidence>
<name>A0A6G0W070_APHCR</name>
<accession>A0A6G0W070</accession>
<keyword evidence="1" id="KW-1133">Transmembrane helix</keyword>
<evidence type="ECO:0000313" key="2">
    <source>
        <dbReference type="EMBL" id="KAF0713066.1"/>
    </source>
</evidence>
<organism evidence="2 3">
    <name type="scientific">Aphis craccivora</name>
    <name type="common">Cowpea aphid</name>
    <dbReference type="NCBI Taxonomy" id="307492"/>
    <lineage>
        <taxon>Eukaryota</taxon>
        <taxon>Metazoa</taxon>
        <taxon>Ecdysozoa</taxon>
        <taxon>Arthropoda</taxon>
        <taxon>Hexapoda</taxon>
        <taxon>Insecta</taxon>
        <taxon>Pterygota</taxon>
        <taxon>Neoptera</taxon>
        <taxon>Paraneoptera</taxon>
        <taxon>Hemiptera</taxon>
        <taxon>Sternorrhyncha</taxon>
        <taxon>Aphidomorpha</taxon>
        <taxon>Aphidoidea</taxon>
        <taxon>Aphididae</taxon>
        <taxon>Aphidini</taxon>
        <taxon>Aphis</taxon>
        <taxon>Aphis</taxon>
    </lineage>
</organism>
<dbReference type="EMBL" id="VUJU01010774">
    <property type="protein sequence ID" value="KAF0713066.1"/>
    <property type="molecule type" value="Genomic_DNA"/>
</dbReference>
<reference evidence="2 3" key="1">
    <citation type="submission" date="2019-08" db="EMBL/GenBank/DDBJ databases">
        <title>Whole genome of Aphis craccivora.</title>
        <authorList>
            <person name="Voronova N.V."/>
            <person name="Shulinski R.S."/>
            <person name="Bandarenka Y.V."/>
            <person name="Zhorov D.G."/>
            <person name="Warner D."/>
        </authorList>
    </citation>
    <scope>NUCLEOTIDE SEQUENCE [LARGE SCALE GENOMIC DNA]</scope>
    <source>
        <strain evidence="2">180601</strain>
        <tissue evidence="2">Whole Body</tissue>
    </source>
</reference>
<sequence>MTRQIMAKFFHNTIFSMYSYVGQIKKNVFSVLKSCSLLFGRLFWHIIIIHIYNHKINIFYILATIRSIAKHRNCTDLEIVGPL</sequence>
<feature type="transmembrane region" description="Helical" evidence="1">
    <location>
        <begin position="42"/>
        <end position="63"/>
    </location>
</feature>